<feature type="transmembrane region" description="Helical" evidence="1">
    <location>
        <begin position="79"/>
        <end position="105"/>
    </location>
</feature>
<dbReference type="EMBL" id="JAVRHL010000002">
    <property type="protein sequence ID" value="MDT0682397.1"/>
    <property type="molecule type" value="Genomic_DNA"/>
</dbReference>
<comment type="caution">
    <text evidence="2">The sequence shown here is derived from an EMBL/GenBank/DDBJ whole genome shotgun (WGS) entry which is preliminary data.</text>
</comment>
<accession>A0ABU3DFE1</accession>
<evidence type="ECO:0000313" key="2">
    <source>
        <dbReference type="EMBL" id="MDT0682397.1"/>
    </source>
</evidence>
<keyword evidence="1" id="KW-1133">Transmembrane helix</keyword>
<sequence length="111" mass="11569">MTILLAYPSIVIVPLIVLIEPLKGLARGKFRRLMVLQLALFVVWAALGGTLVGGLLWRLGGGCAGHGGSFDGACGYAGVATSVIAGYGTAVVMTTICGIVFRLWIQRPAKP</sequence>
<reference evidence="2 3" key="1">
    <citation type="submission" date="2023-09" db="EMBL/GenBank/DDBJ databases">
        <authorList>
            <person name="Rey-Velasco X."/>
        </authorList>
    </citation>
    <scope>NUCLEOTIDE SEQUENCE [LARGE SCALE GENOMIC DNA]</scope>
    <source>
        <strain evidence="2 3">F158</strain>
    </source>
</reference>
<evidence type="ECO:0000313" key="3">
    <source>
        <dbReference type="Proteomes" id="UP001265259"/>
    </source>
</evidence>
<protein>
    <submittedName>
        <fullName evidence="2">Uncharacterized protein</fullName>
    </submittedName>
</protein>
<proteinExistence type="predicted"/>
<gene>
    <name evidence="2" type="ORF">RM543_06855</name>
</gene>
<keyword evidence="1" id="KW-0472">Membrane</keyword>
<name>A0ABU3DFE1_9RHOB</name>
<keyword evidence="1" id="KW-0812">Transmembrane</keyword>
<evidence type="ECO:0000256" key="1">
    <source>
        <dbReference type="SAM" id="Phobius"/>
    </source>
</evidence>
<dbReference type="Proteomes" id="UP001265259">
    <property type="component" value="Unassembled WGS sequence"/>
</dbReference>
<dbReference type="RefSeq" id="WP_311690151.1">
    <property type="nucleotide sequence ID" value="NZ_JAVRHL010000002.1"/>
</dbReference>
<organism evidence="2 3">
    <name type="scientific">Tropicimonas omnivorans</name>
    <dbReference type="NCBI Taxonomy" id="3075590"/>
    <lineage>
        <taxon>Bacteria</taxon>
        <taxon>Pseudomonadati</taxon>
        <taxon>Pseudomonadota</taxon>
        <taxon>Alphaproteobacteria</taxon>
        <taxon>Rhodobacterales</taxon>
        <taxon>Roseobacteraceae</taxon>
        <taxon>Tropicimonas</taxon>
    </lineage>
</organism>
<keyword evidence="3" id="KW-1185">Reference proteome</keyword>
<feature type="transmembrane region" description="Helical" evidence="1">
    <location>
        <begin position="6"/>
        <end position="26"/>
    </location>
</feature>
<feature type="transmembrane region" description="Helical" evidence="1">
    <location>
        <begin position="38"/>
        <end position="59"/>
    </location>
</feature>